<dbReference type="KEGG" id="nri:NRI_0115"/>
<dbReference type="EMBL" id="CP001431">
    <property type="protein sequence ID" value="ACT69113.1"/>
    <property type="molecule type" value="Genomic_DNA"/>
</dbReference>
<gene>
    <name evidence="1" type="ordered locus">NRI_0115</name>
</gene>
<keyword evidence="2" id="KW-1185">Reference proteome</keyword>
<accession>C6V3Z6</accession>
<proteinExistence type="predicted"/>
<dbReference type="Proteomes" id="UP000001627">
    <property type="component" value="Chromosome"/>
</dbReference>
<sequence length="67" mass="7450">MVLFFGFELWNVLYVTTPAGYVFYRMGDSGCACVFQVALSNRTEEGPALKSVLVGIFLEWSTIMSSV</sequence>
<organism evidence="1 2">
    <name type="scientific">Neorickettsia risticii (strain Illinois)</name>
    <dbReference type="NCBI Taxonomy" id="434131"/>
    <lineage>
        <taxon>Bacteria</taxon>
        <taxon>Pseudomonadati</taxon>
        <taxon>Pseudomonadota</taxon>
        <taxon>Alphaproteobacteria</taxon>
        <taxon>Rickettsiales</taxon>
        <taxon>Anaplasmataceae</taxon>
        <taxon>Neorickettsia</taxon>
    </lineage>
</organism>
<dbReference type="HOGENOM" id="CLU_2808046_0_0_5"/>
<evidence type="ECO:0000313" key="2">
    <source>
        <dbReference type="Proteomes" id="UP000001627"/>
    </source>
</evidence>
<name>C6V3Z6_NEORI</name>
<evidence type="ECO:0000313" key="1">
    <source>
        <dbReference type="EMBL" id="ACT69113.1"/>
    </source>
</evidence>
<protein>
    <submittedName>
        <fullName evidence="1">Uncharacterized protein</fullName>
    </submittedName>
</protein>
<dbReference type="AlphaFoldDB" id="C6V3Z6"/>
<reference evidence="1 2" key="1">
    <citation type="journal article" date="2009" name="Nucleic Acids Res.">
        <title>Analysis of complete genome sequence of Neorickettsia risticii: causative agent of Potomac horse fever.</title>
        <authorList>
            <person name="Lin M."/>
            <person name="Zhang C."/>
            <person name="Gibson K."/>
            <person name="Rikihisa Y."/>
        </authorList>
    </citation>
    <scope>NUCLEOTIDE SEQUENCE [LARGE SCALE GENOMIC DNA]</scope>
    <source>
        <strain evidence="1 2">Illinois</strain>
    </source>
</reference>